<dbReference type="InterPro" id="IPR043133">
    <property type="entry name" value="GTP-CH-I_C/QueF"/>
</dbReference>
<keyword evidence="6" id="KW-0547">Nucleotide-binding</keyword>
<dbReference type="HAMAP" id="MF_00223">
    <property type="entry name" value="FolE"/>
    <property type="match status" value="1"/>
</dbReference>
<feature type="region of interest" description="Disordered" evidence="12">
    <location>
        <begin position="15"/>
        <end position="44"/>
    </location>
</feature>
<evidence type="ECO:0000256" key="11">
    <source>
        <dbReference type="ARBA" id="ARBA00055676"/>
    </source>
</evidence>
<dbReference type="Pfam" id="PF01227">
    <property type="entry name" value="GTP_cyclohydroI"/>
    <property type="match status" value="1"/>
</dbReference>
<dbReference type="GeneID" id="55987901"/>
<evidence type="ECO:0000256" key="5">
    <source>
        <dbReference type="ARBA" id="ARBA00022533"/>
    </source>
</evidence>
<dbReference type="PROSITE" id="PS00859">
    <property type="entry name" value="GTP_CYCLOHYDROL_1_1"/>
    <property type="match status" value="1"/>
</dbReference>
<dbReference type="FunFam" id="1.10.286.10:FF:000003">
    <property type="entry name" value="GTP cyclohydrolase 1"/>
    <property type="match status" value="1"/>
</dbReference>
<dbReference type="Gene3D" id="1.10.286.10">
    <property type="match status" value="1"/>
</dbReference>
<dbReference type="PANTHER" id="PTHR11109">
    <property type="entry name" value="GTP CYCLOHYDROLASE I"/>
    <property type="match status" value="1"/>
</dbReference>
<dbReference type="KEGG" id="trg:TRUGW13939_00388"/>
<dbReference type="SUPFAM" id="SSF55620">
    <property type="entry name" value="Tetrahydrobiopterin biosynthesis enzymes-like"/>
    <property type="match status" value="1"/>
</dbReference>
<evidence type="ECO:0000313" key="15">
    <source>
        <dbReference type="Proteomes" id="UP000509510"/>
    </source>
</evidence>
<gene>
    <name evidence="14" type="ORF">TRUGW13939_00388</name>
</gene>
<evidence type="ECO:0000256" key="8">
    <source>
        <dbReference type="ARBA" id="ARBA00022909"/>
    </source>
</evidence>
<accession>A0A7H8QHE8</accession>
<dbReference type="AlphaFoldDB" id="A0A7H8QHE8"/>
<evidence type="ECO:0000256" key="9">
    <source>
        <dbReference type="ARBA" id="ARBA00023134"/>
    </source>
</evidence>
<dbReference type="NCBIfam" id="TIGR00063">
    <property type="entry name" value="folE"/>
    <property type="match status" value="1"/>
</dbReference>
<dbReference type="InterPro" id="IPR020602">
    <property type="entry name" value="GTP_CycHdrlase_I_dom"/>
</dbReference>
<dbReference type="OrthoDB" id="4966at2759"/>
<evidence type="ECO:0000256" key="4">
    <source>
        <dbReference type="ARBA" id="ARBA00017272"/>
    </source>
</evidence>
<dbReference type="RefSeq" id="XP_035339489.1">
    <property type="nucleotide sequence ID" value="XM_035483596.1"/>
</dbReference>
<comment type="function">
    <text evidence="11">GTP cyclohydrolase 1 is the first enzyme in the biosynthetic pathway leading to folic acid.</text>
</comment>
<evidence type="ECO:0000256" key="6">
    <source>
        <dbReference type="ARBA" id="ARBA00022741"/>
    </source>
</evidence>
<dbReference type="UniPathway" id="UPA00848">
    <property type="reaction ID" value="UER00151"/>
</dbReference>
<name>A0A7H8QHE8_TALRU</name>
<comment type="pathway">
    <text evidence="1">Cofactor biosynthesis; 7,8-dihydroneopterin triphosphate biosynthesis; 7,8-dihydroneopterin triphosphate from GTP: step 1/1.</text>
</comment>
<keyword evidence="9" id="KW-0342">GTP-binding</keyword>
<keyword evidence="8" id="KW-0289">Folate biosynthesis</keyword>
<organism evidence="14 15">
    <name type="scientific">Talaromyces rugulosus</name>
    <name type="common">Penicillium rugulosum</name>
    <dbReference type="NCBI Taxonomy" id="121627"/>
    <lineage>
        <taxon>Eukaryota</taxon>
        <taxon>Fungi</taxon>
        <taxon>Dikarya</taxon>
        <taxon>Ascomycota</taxon>
        <taxon>Pezizomycotina</taxon>
        <taxon>Eurotiomycetes</taxon>
        <taxon>Eurotiomycetidae</taxon>
        <taxon>Eurotiales</taxon>
        <taxon>Trichocomaceae</taxon>
        <taxon>Talaromyces</taxon>
        <taxon>Talaromyces sect. Islandici</taxon>
    </lineage>
</organism>
<proteinExistence type="inferred from homology"/>
<dbReference type="GO" id="GO:0003934">
    <property type="term" value="F:GTP cyclohydrolase I activity"/>
    <property type="evidence" value="ECO:0007669"/>
    <property type="project" value="UniProtKB-EC"/>
</dbReference>
<dbReference type="Proteomes" id="UP000509510">
    <property type="component" value="Chromosome I"/>
</dbReference>
<evidence type="ECO:0000256" key="2">
    <source>
        <dbReference type="ARBA" id="ARBA00008085"/>
    </source>
</evidence>
<feature type="domain" description="GTP cyclohydrolase I" evidence="13">
    <location>
        <begin position="55"/>
        <end position="226"/>
    </location>
</feature>
<evidence type="ECO:0000313" key="14">
    <source>
        <dbReference type="EMBL" id="QKX53310.1"/>
    </source>
</evidence>
<dbReference type="GO" id="GO:0006729">
    <property type="term" value="P:tetrahydrobiopterin biosynthetic process"/>
    <property type="evidence" value="ECO:0007669"/>
    <property type="project" value="TreeGrafter"/>
</dbReference>
<dbReference type="GO" id="GO:0005525">
    <property type="term" value="F:GTP binding"/>
    <property type="evidence" value="ECO:0007669"/>
    <property type="project" value="UniProtKB-KW"/>
</dbReference>
<dbReference type="CDD" id="cd00642">
    <property type="entry name" value="GTP_cyclohydro1"/>
    <property type="match status" value="1"/>
</dbReference>
<evidence type="ECO:0000256" key="12">
    <source>
        <dbReference type="SAM" id="MobiDB-lite"/>
    </source>
</evidence>
<dbReference type="GO" id="GO:0008270">
    <property type="term" value="F:zinc ion binding"/>
    <property type="evidence" value="ECO:0007669"/>
    <property type="project" value="TreeGrafter"/>
</dbReference>
<protein>
    <recommendedName>
        <fullName evidence="4">GTP cyclohydrolase 1</fullName>
        <ecNumber evidence="3">3.5.4.16</ecNumber>
    </recommendedName>
    <alternativeName>
        <fullName evidence="10">GTP cyclohydrolase I</fullName>
    </alternativeName>
</protein>
<dbReference type="PANTHER" id="PTHR11109:SF7">
    <property type="entry name" value="GTP CYCLOHYDROLASE 1"/>
    <property type="match status" value="1"/>
</dbReference>
<sequence length="234" mass="26223">MKIVASDKPIVNETITDLDKSNPTGVADEGNPSLNGDADLSGDSDLSREARMAISIRNILEDVGEDPSREGLLKTPQRYAKAMLFFTKGYGENIYDVAKKAIFEADHNEIVLVRDIEIFSICEHHLLPFWGKVHIAYIPNGRILGLSKLARIAEIYARRLQVQERLTQQISQAIEEILHPQGVIVVMELVHMCVMTRGVQKTNSVTITSCKTGVFKTDKAAEEQFEFLLKMKHT</sequence>
<dbReference type="GO" id="GO:0005737">
    <property type="term" value="C:cytoplasm"/>
    <property type="evidence" value="ECO:0007669"/>
    <property type="project" value="TreeGrafter"/>
</dbReference>
<keyword evidence="15" id="KW-1185">Reference proteome</keyword>
<dbReference type="Gene3D" id="3.30.1130.10">
    <property type="match status" value="1"/>
</dbReference>
<evidence type="ECO:0000256" key="7">
    <source>
        <dbReference type="ARBA" id="ARBA00022801"/>
    </source>
</evidence>
<evidence type="ECO:0000256" key="10">
    <source>
        <dbReference type="ARBA" id="ARBA00030854"/>
    </source>
</evidence>
<dbReference type="PROSITE" id="PS00860">
    <property type="entry name" value="GTP_CYCLOHYDROL_1_2"/>
    <property type="match status" value="1"/>
</dbReference>
<dbReference type="InterPro" id="IPR018234">
    <property type="entry name" value="GTP_CycHdrlase_I_CS"/>
</dbReference>
<dbReference type="GO" id="GO:0046656">
    <property type="term" value="P:folic acid biosynthetic process"/>
    <property type="evidence" value="ECO:0007669"/>
    <property type="project" value="UniProtKB-KW"/>
</dbReference>
<reference evidence="15" key="1">
    <citation type="submission" date="2020-06" db="EMBL/GenBank/DDBJ databases">
        <title>A chromosome-scale genome assembly of Talaromyces rugulosus W13939.</title>
        <authorList>
            <person name="Wang B."/>
            <person name="Guo L."/>
            <person name="Ye K."/>
            <person name="Wang L."/>
        </authorList>
    </citation>
    <scope>NUCLEOTIDE SEQUENCE [LARGE SCALE GENOMIC DNA]</scope>
    <source>
        <strain evidence="15">W13939</strain>
    </source>
</reference>
<keyword evidence="5" id="KW-0021">Allosteric enzyme</keyword>
<dbReference type="FunFam" id="3.30.1130.10:FF:000012">
    <property type="entry name" value="GTP cyclohydrolase 1"/>
    <property type="match status" value="1"/>
</dbReference>
<dbReference type="InterPro" id="IPR001474">
    <property type="entry name" value="GTP_CycHdrlase_I"/>
</dbReference>
<dbReference type="GO" id="GO:0046654">
    <property type="term" value="P:tetrahydrofolate biosynthetic process"/>
    <property type="evidence" value="ECO:0007669"/>
    <property type="project" value="InterPro"/>
</dbReference>
<dbReference type="EC" id="3.5.4.16" evidence="3"/>
<evidence type="ECO:0000256" key="1">
    <source>
        <dbReference type="ARBA" id="ARBA00005080"/>
    </source>
</evidence>
<dbReference type="NCBIfam" id="NF006825">
    <property type="entry name" value="PRK09347.1-2"/>
    <property type="match status" value="1"/>
</dbReference>
<dbReference type="NCBIfam" id="NF006826">
    <property type="entry name" value="PRK09347.1-3"/>
    <property type="match status" value="1"/>
</dbReference>
<keyword evidence="7" id="KW-0378">Hydrolase</keyword>
<evidence type="ECO:0000259" key="13">
    <source>
        <dbReference type="Pfam" id="PF01227"/>
    </source>
</evidence>
<dbReference type="InterPro" id="IPR043134">
    <property type="entry name" value="GTP-CH-I_N"/>
</dbReference>
<dbReference type="EMBL" id="CP055898">
    <property type="protein sequence ID" value="QKX53310.1"/>
    <property type="molecule type" value="Genomic_DNA"/>
</dbReference>
<feature type="compositionally biased region" description="Low complexity" evidence="12">
    <location>
        <begin position="33"/>
        <end position="44"/>
    </location>
</feature>
<comment type="similarity">
    <text evidence="2">Belongs to the GTP cyclohydrolase I family.</text>
</comment>
<evidence type="ECO:0000256" key="3">
    <source>
        <dbReference type="ARBA" id="ARBA00012715"/>
    </source>
</evidence>